<dbReference type="InterPro" id="IPR040079">
    <property type="entry name" value="Glutathione_S-Trfase"/>
</dbReference>
<dbReference type="AlphaFoldDB" id="A0A4Y1MRJ1"/>
<dbReference type="CDD" id="cd03188">
    <property type="entry name" value="GST_C_Beta"/>
    <property type="match status" value="1"/>
</dbReference>
<dbReference type="InterPro" id="IPR004046">
    <property type="entry name" value="GST_C"/>
</dbReference>
<dbReference type="SFLD" id="SFLDG00358">
    <property type="entry name" value="Main_(cytGST)"/>
    <property type="match status" value="1"/>
</dbReference>
<dbReference type="InterPro" id="IPR036249">
    <property type="entry name" value="Thioredoxin-like_sf"/>
</dbReference>
<dbReference type="Pfam" id="PF13409">
    <property type="entry name" value="GST_N_2"/>
    <property type="match status" value="1"/>
</dbReference>
<dbReference type="SUPFAM" id="SSF52833">
    <property type="entry name" value="Thioredoxin-like"/>
    <property type="match status" value="1"/>
</dbReference>
<evidence type="ECO:0000313" key="3">
    <source>
        <dbReference type="EMBL" id="AWV20577.1"/>
    </source>
</evidence>
<dbReference type="GO" id="GO:0004364">
    <property type="term" value="F:glutathione transferase activity"/>
    <property type="evidence" value="ECO:0007669"/>
    <property type="project" value="UniProtKB-EC"/>
</dbReference>
<dbReference type="PROSITE" id="PS50405">
    <property type="entry name" value="GST_CTER"/>
    <property type="match status" value="1"/>
</dbReference>
<feature type="domain" description="GST C-terminal" evidence="2">
    <location>
        <begin position="85"/>
        <end position="212"/>
    </location>
</feature>
<sequence>MKLYWGPHTCAIGIHVLLEEIGAPYETEKVDVAGGASREPPFIGVNPKGKVPTLVRDDGSVLTEFSAIATWLARTNPGKGLLPDDPEGEARAVEVIAYVEGTIHGQGYGRLFMPAKFEPQDAVHQAIGLGQGSVKAQGRQMVEEGFAILDPVLARHDYAAGNAFSIADAALFYAERWAPQRDITLPVNMERHYRRMLARPAVHKVRQIWGEE</sequence>
<dbReference type="Gene3D" id="3.40.30.10">
    <property type="entry name" value="Glutaredoxin"/>
    <property type="match status" value="1"/>
</dbReference>
<evidence type="ECO:0000259" key="2">
    <source>
        <dbReference type="PROSITE" id="PS50405"/>
    </source>
</evidence>
<name>A0A4Y1MRJ1_9PROT</name>
<feature type="domain" description="GST N-terminal" evidence="1">
    <location>
        <begin position="1"/>
        <end position="80"/>
    </location>
</feature>
<dbReference type="SFLD" id="SFLDS00019">
    <property type="entry name" value="Glutathione_Transferase_(cytos"/>
    <property type="match status" value="1"/>
</dbReference>
<dbReference type="Pfam" id="PF00043">
    <property type="entry name" value="GST_C"/>
    <property type="match status" value="1"/>
</dbReference>
<evidence type="ECO:0000259" key="1">
    <source>
        <dbReference type="PROSITE" id="PS50404"/>
    </source>
</evidence>
<dbReference type="SUPFAM" id="SSF47616">
    <property type="entry name" value="GST C-terminal domain-like"/>
    <property type="match status" value="1"/>
</dbReference>
<dbReference type="Gene3D" id="1.20.1050.10">
    <property type="match status" value="1"/>
</dbReference>
<accession>A0A4Y1MRJ1</accession>
<dbReference type="PANTHER" id="PTHR44051:SF8">
    <property type="entry name" value="GLUTATHIONE S-TRANSFERASE GSTA"/>
    <property type="match status" value="1"/>
</dbReference>
<dbReference type="CDD" id="cd03057">
    <property type="entry name" value="GST_N_Beta"/>
    <property type="match status" value="1"/>
</dbReference>
<geneLocation type="plasmid" evidence="3">
    <name>p1-AD2</name>
</geneLocation>
<gene>
    <name evidence="3" type="ORF">RADP37_03428a</name>
</gene>
<proteinExistence type="predicted"/>
<protein>
    <submittedName>
        <fullName evidence="3">Glutathione S-transferase</fullName>
        <ecNumber evidence="3">2.5.1.18</ecNumber>
    </submittedName>
</protein>
<dbReference type="InterPro" id="IPR004045">
    <property type="entry name" value="Glutathione_S-Trfase_N"/>
</dbReference>
<reference evidence="3" key="1">
    <citation type="submission" date="2017-12" db="EMBL/GenBank/DDBJ databases">
        <authorList>
            <person name="Martens C."/>
            <person name="Dahlstrom E."/>
            <person name="Barbian K."/>
            <person name="Sykora L."/>
            <person name="Ricklefs S."/>
            <person name="Bruno D."/>
            <person name="Anzick I."/>
            <person name="Myles I."/>
            <person name="Datta S.K."/>
        </authorList>
    </citation>
    <scope>NUCLEOTIDE SEQUENCE</scope>
    <source>
        <strain evidence="3">AD2</strain>
        <plasmid evidence="3">p1-AD2</plasmid>
    </source>
</reference>
<dbReference type="RefSeq" id="WP_168550405.1">
    <property type="nucleotide sequence ID" value="NZ_CP025188.1"/>
</dbReference>
<dbReference type="InterPro" id="IPR010987">
    <property type="entry name" value="Glutathione-S-Trfase_C-like"/>
</dbReference>
<dbReference type="PANTHER" id="PTHR44051">
    <property type="entry name" value="GLUTATHIONE S-TRANSFERASE-RELATED"/>
    <property type="match status" value="1"/>
</dbReference>
<dbReference type="EMBL" id="CP025188">
    <property type="protein sequence ID" value="AWV20577.1"/>
    <property type="molecule type" value="Genomic_DNA"/>
</dbReference>
<dbReference type="SFLD" id="SFLDG01150">
    <property type="entry name" value="Main.1:_Beta-like"/>
    <property type="match status" value="1"/>
</dbReference>
<dbReference type="InterPro" id="IPR036282">
    <property type="entry name" value="Glutathione-S-Trfase_C_sf"/>
</dbReference>
<organism evidence="3">
    <name type="scientific">Roseomonas mucosa</name>
    <dbReference type="NCBI Taxonomy" id="207340"/>
    <lineage>
        <taxon>Bacteria</taxon>
        <taxon>Pseudomonadati</taxon>
        <taxon>Pseudomonadota</taxon>
        <taxon>Alphaproteobacteria</taxon>
        <taxon>Acetobacterales</taxon>
        <taxon>Roseomonadaceae</taxon>
        <taxon>Roseomonas</taxon>
    </lineage>
</organism>
<keyword evidence="3" id="KW-0614">Plasmid</keyword>
<keyword evidence="3" id="KW-0808">Transferase</keyword>
<dbReference type="EC" id="2.5.1.18" evidence="3"/>
<dbReference type="PROSITE" id="PS50404">
    <property type="entry name" value="GST_NTER"/>
    <property type="match status" value="1"/>
</dbReference>